<evidence type="ECO:0000313" key="2">
    <source>
        <dbReference type="Proteomes" id="UP000799118"/>
    </source>
</evidence>
<dbReference type="AlphaFoldDB" id="A0A6A4I5U2"/>
<organism evidence="1 2">
    <name type="scientific">Gymnopus androsaceus JB14</name>
    <dbReference type="NCBI Taxonomy" id="1447944"/>
    <lineage>
        <taxon>Eukaryota</taxon>
        <taxon>Fungi</taxon>
        <taxon>Dikarya</taxon>
        <taxon>Basidiomycota</taxon>
        <taxon>Agaricomycotina</taxon>
        <taxon>Agaricomycetes</taxon>
        <taxon>Agaricomycetidae</taxon>
        <taxon>Agaricales</taxon>
        <taxon>Marasmiineae</taxon>
        <taxon>Omphalotaceae</taxon>
        <taxon>Gymnopus</taxon>
    </lineage>
</organism>
<name>A0A6A4I5U2_9AGAR</name>
<reference evidence="1" key="1">
    <citation type="journal article" date="2019" name="Environ. Microbiol.">
        <title>Fungal ecological strategies reflected in gene transcription - a case study of two litter decomposers.</title>
        <authorList>
            <person name="Barbi F."/>
            <person name="Kohler A."/>
            <person name="Barry K."/>
            <person name="Baskaran P."/>
            <person name="Daum C."/>
            <person name="Fauchery L."/>
            <person name="Ihrmark K."/>
            <person name="Kuo A."/>
            <person name="LaButti K."/>
            <person name="Lipzen A."/>
            <person name="Morin E."/>
            <person name="Grigoriev I.V."/>
            <person name="Henrissat B."/>
            <person name="Lindahl B."/>
            <person name="Martin F."/>
        </authorList>
    </citation>
    <scope>NUCLEOTIDE SEQUENCE</scope>
    <source>
        <strain evidence="1">JB14</strain>
    </source>
</reference>
<dbReference type="EMBL" id="ML769396">
    <property type="protein sequence ID" value="KAE9407342.1"/>
    <property type="molecule type" value="Genomic_DNA"/>
</dbReference>
<proteinExistence type="predicted"/>
<dbReference type="Proteomes" id="UP000799118">
    <property type="component" value="Unassembled WGS sequence"/>
</dbReference>
<accession>A0A6A4I5U2</accession>
<evidence type="ECO:0000313" key="1">
    <source>
        <dbReference type="EMBL" id="KAE9407342.1"/>
    </source>
</evidence>
<keyword evidence="2" id="KW-1185">Reference proteome</keyword>
<protein>
    <submittedName>
        <fullName evidence="1">Uncharacterized protein</fullName>
    </submittedName>
</protein>
<gene>
    <name evidence="1" type="ORF">BT96DRAFT_933393</name>
</gene>
<sequence>MPVLYVVWCSCGAGDLQQLLRGSVVSSSPPSVDAPTEDEDASAASGYSSAQPAFKSWTCYLLPLLVVDLLPQLEFQRLRFGKHRKVEDRKLERGEGNSGQSHQQLPWSSTWGMFGTGSNARACFDHVYTFTLTTDMNGAFIPAGPEIRTRTRTGWIKRPYRNDNAPIVSTIVFGIANVRVINSSTIEFIRLDSRPGHESRWKMKGTLSKDGKTMTVSLAEAFGPNSYQISRLYTEFVVPNDEMVIAEMI</sequence>